<dbReference type="PANTHER" id="PTHR11610">
    <property type="entry name" value="LIPASE"/>
    <property type="match status" value="1"/>
</dbReference>
<dbReference type="AlphaFoldDB" id="A0A6I8UJS2"/>
<feature type="region of interest" description="Disordered" evidence="5">
    <location>
        <begin position="436"/>
        <end position="456"/>
    </location>
</feature>
<accession>A0A6I8UJS2</accession>
<evidence type="ECO:0000256" key="1">
    <source>
        <dbReference type="ARBA" id="ARBA00004613"/>
    </source>
</evidence>
<keyword evidence="7" id="KW-1185">Reference proteome</keyword>
<name>A0A6I8UJS2_DROPS</name>
<dbReference type="RefSeq" id="XP_001356632.3">
    <property type="nucleotide sequence ID" value="XM_001356596.4"/>
</dbReference>
<dbReference type="GO" id="GO:0016298">
    <property type="term" value="F:lipase activity"/>
    <property type="evidence" value="ECO:0007669"/>
    <property type="project" value="InterPro"/>
</dbReference>
<dbReference type="PRINTS" id="PR00821">
    <property type="entry name" value="TAGLIPASE"/>
</dbReference>
<dbReference type="PANTHER" id="PTHR11610:SF173">
    <property type="entry name" value="LIPASE DOMAIN-CONTAINING PROTEIN-RELATED"/>
    <property type="match status" value="1"/>
</dbReference>
<comment type="subcellular location">
    <subcellularLocation>
        <location evidence="1">Secreted</location>
    </subcellularLocation>
</comment>
<dbReference type="GO" id="GO:0017171">
    <property type="term" value="F:serine hydrolase activity"/>
    <property type="evidence" value="ECO:0007669"/>
    <property type="project" value="TreeGrafter"/>
</dbReference>
<evidence type="ECO:0000259" key="6">
    <source>
        <dbReference type="Pfam" id="PF00151"/>
    </source>
</evidence>
<evidence type="ECO:0000256" key="3">
    <source>
        <dbReference type="ARBA" id="ARBA00022525"/>
    </source>
</evidence>
<gene>
    <name evidence="8" type="primary">LOC4817394</name>
</gene>
<dbReference type="InterPro" id="IPR013818">
    <property type="entry name" value="Lipase"/>
</dbReference>
<dbReference type="KEGG" id="dpo:4817394"/>
<dbReference type="FunCoup" id="A0A6I8UJS2">
    <property type="interactions" value="28"/>
</dbReference>
<dbReference type="SUPFAM" id="SSF53474">
    <property type="entry name" value="alpha/beta-Hydrolases"/>
    <property type="match status" value="1"/>
</dbReference>
<comment type="similarity">
    <text evidence="2 4">Belongs to the AB hydrolase superfamily. Lipase family.</text>
</comment>
<dbReference type="Pfam" id="PF00151">
    <property type="entry name" value="Lipase"/>
    <property type="match status" value="1"/>
</dbReference>
<feature type="domain" description="Lipase" evidence="6">
    <location>
        <begin position="152"/>
        <end position="392"/>
    </location>
</feature>
<dbReference type="CDD" id="cd00707">
    <property type="entry name" value="Pancreat_lipase_like"/>
    <property type="match status" value="1"/>
</dbReference>
<dbReference type="InterPro" id="IPR000734">
    <property type="entry name" value="TAG_lipase"/>
</dbReference>
<feature type="region of interest" description="Disordered" evidence="5">
    <location>
        <begin position="52"/>
        <end position="71"/>
    </location>
</feature>
<evidence type="ECO:0000313" key="8">
    <source>
        <dbReference type="RefSeq" id="XP_001356632.3"/>
    </source>
</evidence>
<sequence>MRRFGDRSESEPEPERFVSCARTIEQVRALIGLVGGEHLNWWSVRGRSVDQIRSESEPEQRTHTSSQTPRGDLQTVMISQLNLITIVGAVALSALASASPTSTSTEATATQLSMELSPQCNYTLIKTKTLGVDPSFWKKFFTHLIPFAGSSRSKMQFILFKRDFADCGRELLIDNKENLKNSGFDARHPTRIVIHGWMSQSKGSHIRKVKNAYLSLTQPGLNGEPPRYEDFNVIVCDWSKISTNVNYFGVANMVEDMGFLLADLVRYLHLNADLHYDDVYVIGHSLGAQIAGSAGKQIQPFRFNTIYALDPAGPKFRDQTDEYRIDASDATYVESIQTSVSLGFEQPVGHATFYPNYGKNQKKCYVYGCSHKRAHNYFMESLISPAGFWGPRAERQANGTWILFLSDGEFRMGGEPSVPKNGTFYVKTYAKPPYAMGHRWQTEPDPEEDDENSTDE</sequence>
<dbReference type="InterPro" id="IPR029058">
    <property type="entry name" value="AB_hydrolase_fold"/>
</dbReference>
<reference evidence="8" key="1">
    <citation type="submission" date="2025-08" db="UniProtKB">
        <authorList>
            <consortium name="RefSeq"/>
        </authorList>
    </citation>
    <scope>IDENTIFICATION</scope>
    <source>
        <strain evidence="8">MV-25-SWS-2005</strain>
        <tissue evidence="8">Whole body</tissue>
    </source>
</reference>
<protein>
    <submittedName>
        <fullName evidence="8">Phospholipase A1 2</fullName>
    </submittedName>
</protein>
<dbReference type="GO" id="GO:0016042">
    <property type="term" value="P:lipid catabolic process"/>
    <property type="evidence" value="ECO:0007669"/>
    <property type="project" value="TreeGrafter"/>
</dbReference>
<evidence type="ECO:0000313" key="7">
    <source>
        <dbReference type="Proteomes" id="UP000001819"/>
    </source>
</evidence>
<keyword evidence="3" id="KW-0964">Secreted</keyword>
<dbReference type="InterPro" id="IPR033906">
    <property type="entry name" value="Lipase_N"/>
</dbReference>
<evidence type="ECO:0000256" key="4">
    <source>
        <dbReference type="RuleBase" id="RU004262"/>
    </source>
</evidence>
<feature type="compositionally biased region" description="Basic and acidic residues" evidence="5">
    <location>
        <begin position="52"/>
        <end position="62"/>
    </location>
</feature>
<dbReference type="GO" id="GO:0005615">
    <property type="term" value="C:extracellular space"/>
    <property type="evidence" value="ECO:0007669"/>
    <property type="project" value="TreeGrafter"/>
</dbReference>
<evidence type="ECO:0000256" key="5">
    <source>
        <dbReference type="SAM" id="MobiDB-lite"/>
    </source>
</evidence>
<dbReference type="InParanoid" id="A0A6I8UJS2"/>
<feature type="compositionally biased region" description="Acidic residues" evidence="5">
    <location>
        <begin position="444"/>
        <end position="456"/>
    </location>
</feature>
<dbReference type="Proteomes" id="UP000001819">
    <property type="component" value="Chromosome 4"/>
</dbReference>
<proteinExistence type="inferred from homology"/>
<dbReference type="Gene3D" id="3.40.50.1820">
    <property type="entry name" value="alpha/beta hydrolase"/>
    <property type="match status" value="1"/>
</dbReference>
<organism evidence="7 8">
    <name type="scientific">Drosophila pseudoobscura pseudoobscura</name>
    <name type="common">Fruit fly</name>
    <dbReference type="NCBI Taxonomy" id="46245"/>
    <lineage>
        <taxon>Eukaryota</taxon>
        <taxon>Metazoa</taxon>
        <taxon>Ecdysozoa</taxon>
        <taxon>Arthropoda</taxon>
        <taxon>Hexapoda</taxon>
        <taxon>Insecta</taxon>
        <taxon>Pterygota</taxon>
        <taxon>Neoptera</taxon>
        <taxon>Endopterygota</taxon>
        <taxon>Diptera</taxon>
        <taxon>Brachycera</taxon>
        <taxon>Muscomorpha</taxon>
        <taxon>Ephydroidea</taxon>
        <taxon>Drosophilidae</taxon>
        <taxon>Drosophila</taxon>
        <taxon>Sophophora</taxon>
    </lineage>
</organism>
<evidence type="ECO:0000256" key="2">
    <source>
        <dbReference type="ARBA" id="ARBA00010701"/>
    </source>
</evidence>